<dbReference type="RefSeq" id="WP_377968176.1">
    <property type="nucleotide sequence ID" value="NZ_JBHZOL010000115.1"/>
</dbReference>
<sequence length="71" mass="8382">MHNCPNCYQDCDCSGDIDDIPVYTEAWVIKNCKCQCEEKLEELVYLEYEDELFSTDKAVWDIYFQEAPTPM</sequence>
<name>A0ABW6ILS8_9CYAN</name>
<comment type="caution">
    <text evidence="1">The sequence shown here is derived from an EMBL/GenBank/DDBJ whole genome shotgun (WGS) entry which is preliminary data.</text>
</comment>
<proteinExistence type="predicted"/>
<protein>
    <submittedName>
        <fullName evidence="1">Uncharacterized protein</fullName>
    </submittedName>
</protein>
<dbReference type="EMBL" id="JBHZOL010000115">
    <property type="protein sequence ID" value="MFE4108547.1"/>
    <property type="molecule type" value="Genomic_DNA"/>
</dbReference>
<reference evidence="1 2" key="1">
    <citation type="submission" date="2024-10" db="EMBL/GenBank/DDBJ databases">
        <authorList>
            <person name="Ratan Roy A."/>
            <person name="Morales Sandoval P.H."/>
            <person name="De Los Santos Villalobos S."/>
            <person name="Chakraborty S."/>
            <person name="Mukherjee J."/>
        </authorList>
    </citation>
    <scope>NUCLEOTIDE SEQUENCE [LARGE SCALE GENOMIC DNA]</scope>
    <source>
        <strain evidence="1 2">S1</strain>
    </source>
</reference>
<accession>A0ABW6ILS8</accession>
<organism evidence="1 2">
    <name type="scientific">Almyronema epifaneia S1</name>
    <dbReference type="NCBI Taxonomy" id="2991925"/>
    <lineage>
        <taxon>Bacteria</taxon>
        <taxon>Bacillati</taxon>
        <taxon>Cyanobacteriota</taxon>
        <taxon>Cyanophyceae</taxon>
        <taxon>Nodosilineales</taxon>
        <taxon>Nodosilineaceae</taxon>
        <taxon>Almyronema</taxon>
        <taxon>Almyronema epifaneia</taxon>
    </lineage>
</organism>
<evidence type="ECO:0000313" key="1">
    <source>
        <dbReference type="EMBL" id="MFE4108547.1"/>
    </source>
</evidence>
<dbReference type="Proteomes" id="UP001600165">
    <property type="component" value="Unassembled WGS sequence"/>
</dbReference>
<evidence type="ECO:0000313" key="2">
    <source>
        <dbReference type="Proteomes" id="UP001600165"/>
    </source>
</evidence>
<gene>
    <name evidence="1" type="ORF">ACFVKH_19900</name>
</gene>
<keyword evidence="2" id="KW-1185">Reference proteome</keyword>